<dbReference type="GeneID" id="108016185"/>
<reference evidence="3" key="1">
    <citation type="submission" date="2025-08" db="UniProtKB">
        <authorList>
            <consortium name="RefSeq"/>
        </authorList>
    </citation>
    <scope>IDENTIFICATION</scope>
</reference>
<accession>A0AB40A7H0</accession>
<evidence type="ECO:0000256" key="1">
    <source>
        <dbReference type="SAM" id="MobiDB-lite"/>
    </source>
</evidence>
<feature type="compositionally biased region" description="Basic and acidic residues" evidence="1">
    <location>
        <begin position="106"/>
        <end position="127"/>
    </location>
</feature>
<feature type="region of interest" description="Disordered" evidence="1">
    <location>
        <begin position="211"/>
        <end position="232"/>
    </location>
</feature>
<organism evidence="2 3">
    <name type="scientific">Drosophila suzukii</name>
    <name type="common">Spotted-wing drosophila fruit fly</name>
    <dbReference type="NCBI Taxonomy" id="28584"/>
    <lineage>
        <taxon>Eukaryota</taxon>
        <taxon>Metazoa</taxon>
        <taxon>Ecdysozoa</taxon>
        <taxon>Arthropoda</taxon>
        <taxon>Hexapoda</taxon>
        <taxon>Insecta</taxon>
        <taxon>Pterygota</taxon>
        <taxon>Neoptera</taxon>
        <taxon>Endopterygota</taxon>
        <taxon>Diptera</taxon>
        <taxon>Brachycera</taxon>
        <taxon>Muscomorpha</taxon>
        <taxon>Ephydroidea</taxon>
        <taxon>Drosophilidae</taxon>
        <taxon>Drosophila</taxon>
        <taxon>Sophophora</taxon>
    </lineage>
</organism>
<dbReference type="AlphaFoldDB" id="A0AB40A7H0"/>
<keyword evidence="2" id="KW-1185">Reference proteome</keyword>
<proteinExistence type="predicted"/>
<feature type="region of interest" description="Disordered" evidence="1">
    <location>
        <begin position="102"/>
        <end position="127"/>
    </location>
</feature>
<protein>
    <submittedName>
        <fullName evidence="3">Uncharacterized protein</fullName>
    </submittedName>
</protein>
<sequence>MCFISSFAYRISISAKYEVTMDHIPIEMDEESIIEAHNIIEKAKKSMSATRNQFNNELKQSQNYLISTQGPMEQEIMKEYLKISPDDIEEYSKKYNRNNIFDDEEKGSVSDQKSDMEEHQADKKKNRLKEKYEEALKHDEKLEAEAKRSFNDTDSEVVEHQTELKKRHKDQVDLYKVVQEKLMASFKKDMDKLMLEFEAKYSRLRKTLSEIMADTPMQPEVDNTDASSTHQP</sequence>
<dbReference type="Proteomes" id="UP001652628">
    <property type="component" value="Chromosome 3"/>
</dbReference>
<evidence type="ECO:0000313" key="2">
    <source>
        <dbReference type="Proteomes" id="UP001652628"/>
    </source>
</evidence>
<evidence type="ECO:0000313" key="3">
    <source>
        <dbReference type="RefSeq" id="XP_036673074.2"/>
    </source>
</evidence>
<name>A0AB40A7H0_DROSZ</name>
<dbReference type="RefSeq" id="XP_036673074.2">
    <property type="nucleotide sequence ID" value="XM_036817179.3"/>
</dbReference>
<gene>
    <name evidence="3" type="primary">LOC108016185</name>
</gene>